<organism evidence="3 4">
    <name type="scientific">Heracleum sosnowskyi</name>
    <dbReference type="NCBI Taxonomy" id="360622"/>
    <lineage>
        <taxon>Eukaryota</taxon>
        <taxon>Viridiplantae</taxon>
        <taxon>Streptophyta</taxon>
        <taxon>Embryophyta</taxon>
        <taxon>Tracheophyta</taxon>
        <taxon>Spermatophyta</taxon>
        <taxon>Magnoliopsida</taxon>
        <taxon>eudicotyledons</taxon>
        <taxon>Gunneridae</taxon>
        <taxon>Pentapetalae</taxon>
        <taxon>asterids</taxon>
        <taxon>campanulids</taxon>
        <taxon>Apiales</taxon>
        <taxon>Apiaceae</taxon>
        <taxon>Apioideae</taxon>
        <taxon>apioid superclade</taxon>
        <taxon>Tordylieae</taxon>
        <taxon>Tordyliinae</taxon>
        <taxon>Heracleum</taxon>
    </lineage>
</organism>
<keyword evidence="4" id="KW-1185">Reference proteome</keyword>
<evidence type="ECO:0000256" key="2">
    <source>
        <dbReference type="SAM" id="SignalP"/>
    </source>
</evidence>
<feature type="signal peptide" evidence="2">
    <location>
        <begin position="1"/>
        <end position="25"/>
    </location>
</feature>
<dbReference type="Pfam" id="PF01190">
    <property type="entry name" value="Pollen_Ole_e_1"/>
    <property type="match status" value="1"/>
</dbReference>
<name>A0AAD8JAB3_9APIA</name>
<reference evidence="3" key="1">
    <citation type="submission" date="2023-02" db="EMBL/GenBank/DDBJ databases">
        <title>Genome of toxic invasive species Heracleum sosnowskyi carries increased number of genes despite the absence of recent whole-genome duplications.</title>
        <authorList>
            <person name="Schelkunov M."/>
            <person name="Shtratnikova V."/>
            <person name="Makarenko M."/>
            <person name="Klepikova A."/>
            <person name="Omelchenko D."/>
            <person name="Novikova G."/>
            <person name="Obukhova E."/>
            <person name="Bogdanov V."/>
            <person name="Penin A."/>
            <person name="Logacheva M."/>
        </authorList>
    </citation>
    <scope>NUCLEOTIDE SEQUENCE</scope>
    <source>
        <strain evidence="3">Hsosn_3</strain>
        <tissue evidence="3">Leaf</tissue>
    </source>
</reference>
<protein>
    <submittedName>
        <fullName evidence="3">Pistil-specific extensin-like protein</fullName>
    </submittedName>
</protein>
<dbReference type="EMBL" id="JAUIZM010000002">
    <property type="protein sequence ID" value="KAK1400223.1"/>
    <property type="molecule type" value="Genomic_DNA"/>
</dbReference>
<evidence type="ECO:0000313" key="3">
    <source>
        <dbReference type="EMBL" id="KAK1400223.1"/>
    </source>
</evidence>
<dbReference type="Proteomes" id="UP001237642">
    <property type="component" value="Unassembled WGS sequence"/>
</dbReference>
<accession>A0AAD8JAB3</accession>
<evidence type="ECO:0000256" key="1">
    <source>
        <dbReference type="ARBA" id="ARBA00022729"/>
    </source>
</evidence>
<evidence type="ECO:0000313" key="4">
    <source>
        <dbReference type="Proteomes" id="UP001237642"/>
    </source>
</evidence>
<reference evidence="3" key="2">
    <citation type="submission" date="2023-05" db="EMBL/GenBank/DDBJ databases">
        <authorList>
            <person name="Schelkunov M.I."/>
        </authorList>
    </citation>
    <scope>NUCLEOTIDE SEQUENCE</scope>
    <source>
        <strain evidence="3">Hsosn_3</strain>
        <tissue evidence="3">Leaf</tissue>
    </source>
</reference>
<sequence length="167" mass="18465">MAKMVFLIIASALLMASMTMGIAGASNDEVIHVGGKVLCQDCTQGWNEWLNGAKPIKGSRVSITCFDRSRVVYYGSDETDETGEYEITLNKYNNGKKLNPKDCFVRLVSSPDPVCNIATNFGGGQKGVILDRPTTVYRDITKYLLGSFYYTTPMCDEPDTSEPETKY</sequence>
<keyword evidence="1 2" id="KW-0732">Signal</keyword>
<proteinExistence type="predicted"/>
<dbReference type="PANTHER" id="PTHR33470">
    <property type="entry name" value="OS01G0164075 PROTEIN"/>
    <property type="match status" value="1"/>
</dbReference>
<comment type="caution">
    <text evidence="3">The sequence shown here is derived from an EMBL/GenBank/DDBJ whole genome shotgun (WGS) entry which is preliminary data.</text>
</comment>
<dbReference type="GO" id="GO:0071944">
    <property type="term" value="C:cell periphery"/>
    <property type="evidence" value="ECO:0007669"/>
    <property type="project" value="TreeGrafter"/>
</dbReference>
<gene>
    <name evidence="3" type="ORF">POM88_010086</name>
</gene>
<feature type="chain" id="PRO_5042135461" evidence="2">
    <location>
        <begin position="26"/>
        <end position="167"/>
    </location>
</feature>
<dbReference type="AlphaFoldDB" id="A0AAD8JAB3"/>
<dbReference type="PANTHER" id="PTHR33470:SF29">
    <property type="entry name" value="POLLEN OLE E 1 ALLERGEN AND EXTENSIN FAMILY PROTEIN"/>
    <property type="match status" value="1"/>
</dbReference>